<sequence length="168" mass="19156">MKDYFSTPIQRYTVAFYSSMAALLIGGLLLVTDSLSLWPPSITFIKATDWQEILRNLLMRSPIVLPVIWLAIFSATRRSQYERLQQEYAHKEAFAASYESYKKQLSDLQVSGDELQKELIAKAIDAIAFNASSTLDGKHTEKPPIFQALEKLNIDEVKKLIEIVKKKD</sequence>
<keyword evidence="2" id="KW-1185">Reference proteome</keyword>
<organism evidence="1 2">
    <name type="scientific">Pseudomonas kurunegalensis</name>
    <dbReference type="NCBI Taxonomy" id="485880"/>
    <lineage>
        <taxon>Bacteria</taxon>
        <taxon>Pseudomonadati</taxon>
        <taxon>Pseudomonadota</taxon>
        <taxon>Gammaproteobacteria</taxon>
        <taxon>Pseudomonadales</taxon>
        <taxon>Pseudomonadaceae</taxon>
        <taxon>Pseudomonas</taxon>
    </lineage>
</organism>
<proteinExistence type="predicted"/>
<protein>
    <submittedName>
        <fullName evidence="1">Uncharacterized protein</fullName>
    </submittedName>
</protein>
<reference evidence="1 2" key="1">
    <citation type="journal article" date="2020" name="Microorganisms">
        <title>Reliable Identification of Environmental Pseudomonas Isolates Using the rpoD Gene.</title>
        <authorList>
            <consortium name="The Broad Institute Genome Sequencing Platform"/>
            <person name="Girard L."/>
            <person name="Lood C."/>
            <person name="Rokni-Zadeh H."/>
            <person name="van Noort V."/>
            <person name="Lavigne R."/>
            <person name="De Mot R."/>
        </authorList>
    </citation>
    <scope>NUCLEOTIDE SEQUENCE [LARGE SCALE GENOMIC DNA]</scope>
    <source>
        <strain evidence="1 2">RW1P2</strain>
    </source>
</reference>
<evidence type="ECO:0000313" key="2">
    <source>
        <dbReference type="Proteomes" id="UP000624243"/>
    </source>
</evidence>
<gene>
    <name evidence="1" type="ORF">HU758_023270</name>
</gene>
<accession>A0ACC5UUP9</accession>
<name>A0ACC5UUP9_9PSED</name>
<dbReference type="EMBL" id="JABWSB020000021">
    <property type="protein sequence ID" value="MBV4518096.1"/>
    <property type="molecule type" value="Genomic_DNA"/>
</dbReference>
<dbReference type="Proteomes" id="UP000624243">
    <property type="component" value="Unassembled WGS sequence"/>
</dbReference>
<comment type="caution">
    <text evidence="1">The sequence shown here is derived from an EMBL/GenBank/DDBJ whole genome shotgun (WGS) entry which is preliminary data.</text>
</comment>
<evidence type="ECO:0000313" key="1">
    <source>
        <dbReference type="EMBL" id="MBV4518096.1"/>
    </source>
</evidence>